<dbReference type="PANTHER" id="PTHR11669">
    <property type="entry name" value="REPLICATION FACTOR C / DNA POLYMERASE III GAMMA-TAU SUBUNIT"/>
    <property type="match status" value="1"/>
</dbReference>
<evidence type="ECO:0000313" key="2">
    <source>
        <dbReference type="Proteomes" id="UP000179281"/>
    </source>
</evidence>
<dbReference type="InterPro" id="IPR027417">
    <property type="entry name" value="P-loop_NTPase"/>
</dbReference>
<dbReference type="InterPro" id="IPR050238">
    <property type="entry name" value="DNA_Rep/Repair_Clamp_Loader"/>
</dbReference>
<dbReference type="Pfam" id="PF13177">
    <property type="entry name" value="DNA_pol3_delta2"/>
    <property type="match status" value="1"/>
</dbReference>
<dbReference type="SUPFAM" id="SSF52540">
    <property type="entry name" value="P-loop containing nucleoside triphosphate hydrolases"/>
    <property type="match status" value="1"/>
</dbReference>
<proteinExistence type="predicted"/>
<sequence length="251" mass="27802">MNKALAPYKPLLEDLKRAHGNGRLAHGYIFFGEDAAGRRAAAEALAAFLEHGTFTAEGVLSERLLVGPDAEGTIGIDAVRRAQEFLWQTPQASSRRLVVFDAAEEFSDQAEHALLKITEEPPAHGLIIIQAHDPGILLPTIQSRFQKLHFGKGEAFAALPKEAEAYAKKFLETAPRGRSQMIRELLDDDSVLLAPDKDARVRLLLSALMRELRVNAKKNAPLLRLVLQKYALLGQYNVNKRLQLEVINQAL</sequence>
<evidence type="ECO:0008006" key="3">
    <source>
        <dbReference type="Google" id="ProtNLM"/>
    </source>
</evidence>
<dbReference type="Gene3D" id="3.40.50.300">
    <property type="entry name" value="P-loop containing nucleotide triphosphate hydrolases"/>
    <property type="match status" value="1"/>
</dbReference>
<dbReference type="GO" id="GO:0006261">
    <property type="term" value="P:DNA-templated DNA replication"/>
    <property type="evidence" value="ECO:0007669"/>
    <property type="project" value="TreeGrafter"/>
</dbReference>
<dbReference type="AlphaFoldDB" id="A0A1G2CQV4"/>
<organism evidence="1 2">
    <name type="scientific">Candidatus Liptonbacteria bacterium RIFCSPLOWO2_12_FULL_60_15</name>
    <dbReference type="NCBI Taxonomy" id="1798653"/>
    <lineage>
        <taxon>Bacteria</taxon>
        <taxon>Candidatus Liptoniibacteriota</taxon>
    </lineage>
</organism>
<dbReference type="PANTHER" id="PTHR11669:SF8">
    <property type="entry name" value="DNA POLYMERASE III SUBUNIT DELTA"/>
    <property type="match status" value="1"/>
</dbReference>
<dbReference type="Proteomes" id="UP000179281">
    <property type="component" value="Unassembled WGS sequence"/>
</dbReference>
<protein>
    <recommendedName>
        <fullName evidence="3">DNA polymerase III subunit delta</fullName>
    </recommendedName>
</protein>
<dbReference type="STRING" id="1798653.A3G64_00585"/>
<name>A0A1G2CQV4_9BACT</name>
<comment type="caution">
    <text evidence="1">The sequence shown here is derived from an EMBL/GenBank/DDBJ whole genome shotgun (WGS) entry which is preliminary data.</text>
</comment>
<gene>
    <name evidence="1" type="ORF">A3G64_00585</name>
</gene>
<accession>A0A1G2CQV4</accession>
<evidence type="ECO:0000313" key="1">
    <source>
        <dbReference type="EMBL" id="OGZ02828.1"/>
    </source>
</evidence>
<dbReference type="EMBL" id="MHLD01000005">
    <property type="protein sequence ID" value="OGZ02828.1"/>
    <property type="molecule type" value="Genomic_DNA"/>
</dbReference>
<reference evidence="1 2" key="1">
    <citation type="journal article" date="2016" name="Nat. Commun.">
        <title>Thousands of microbial genomes shed light on interconnected biogeochemical processes in an aquifer system.</title>
        <authorList>
            <person name="Anantharaman K."/>
            <person name="Brown C.T."/>
            <person name="Hug L.A."/>
            <person name="Sharon I."/>
            <person name="Castelle C.J."/>
            <person name="Probst A.J."/>
            <person name="Thomas B.C."/>
            <person name="Singh A."/>
            <person name="Wilkins M.J."/>
            <person name="Karaoz U."/>
            <person name="Brodie E.L."/>
            <person name="Williams K.H."/>
            <person name="Hubbard S.S."/>
            <person name="Banfield J.F."/>
        </authorList>
    </citation>
    <scope>NUCLEOTIDE SEQUENCE [LARGE SCALE GENOMIC DNA]</scope>
</reference>